<keyword evidence="5" id="KW-1185">Reference proteome</keyword>
<organism evidence="4 5">
    <name type="scientific">Marasmiellus scandens</name>
    <dbReference type="NCBI Taxonomy" id="2682957"/>
    <lineage>
        <taxon>Eukaryota</taxon>
        <taxon>Fungi</taxon>
        <taxon>Dikarya</taxon>
        <taxon>Basidiomycota</taxon>
        <taxon>Agaricomycotina</taxon>
        <taxon>Agaricomycetes</taxon>
        <taxon>Agaricomycetidae</taxon>
        <taxon>Agaricales</taxon>
        <taxon>Marasmiineae</taxon>
        <taxon>Omphalotaceae</taxon>
        <taxon>Marasmiellus</taxon>
    </lineage>
</organism>
<reference evidence="4 5" key="1">
    <citation type="submission" date="2024-01" db="EMBL/GenBank/DDBJ databases">
        <title>A draft genome for the cacao thread blight pathogen Marasmiellus scandens.</title>
        <authorList>
            <person name="Baruah I.K."/>
            <person name="Leung J."/>
            <person name="Bukari Y."/>
            <person name="Amoako-Attah I."/>
            <person name="Meinhardt L.W."/>
            <person name="Bailey B.A."/>
            <person name="Cohen S.P."/>
        </authorList>
    </citation>
    <scope>NUCLEOTIDE SEQUENCE [LARGE SCALE GENOMIC DNA]</scope>
    <source>
        <strain evidence="4 5">GH-19</strain>
    </source>
</reference>
<feature type="domain" description="DUF6697" evidence="2">
    <location>
        <begin position="130"/>
        <end position="309"/>
    </location>
</feature>
<evidence type="ECO:0000313" key="4">
    <source>
        <dbReference type="EMBL" id="KAK7459618.1"/>
    </source>
</evidence>
<protein>
    <recommendedName>
        <fullName evidence="2">DUF6697 domain-containing protein</fullName>
    </recommendedName>
</protein>
<evidence type="ECO:0000313" key="3">
    <source>
        <dbReference type="EMBL" id="KAK7445167.1"/>
    </source>
</evidence>
<evidence type="ECO:0000313" key="5">
    <source>
        <dbReference type="Proteomes" id="UP001498398"/>
    </source>
</evidence>
<feature type="region of interest" description="Disordered" evidence="1">
    <location>
        <begin position="24"/>
        <end position="53"/>
    </location>
</feature>
<dbReference type="InterPro" id="IPR046520">
    <property type="entry name" value="DUF6697"/>
</dbReference>
<dbReference type="Pfam" id="PF20411">
    <property type="entry name" value="DUF6697"/>
    <property type="match status" value="1"/>
</dbReference>
<dbReference type="EMBL" id="JBANRG010000048">
    <property type="protein sequence ID" value="KAK7445167.1"/>
    <property type="molecule type" value="Genomic_DNA"/>
</dbReference>
<dbReference type="EMBL" id="JBANRG010000016">
    <property type="protein sequence ID" value="KAK7459618.1"/>
    <property type="molecule type" value="Genomic_DNA"/>
</dbReference>
<feature type="compositionally biased region" description="Low complexity" evidence="1">
    <location>
        <begin position="33"/>
        <end position="46"/>
    </location>
</feature>
<gene>
    <name evidence="4" type="ORF">VKT23_009598</name>
    <name evidence="3" type="ORF">VKT23_015035</name>
</gene>
<comment type="caution">
    <text evidence="4">The sequence shown here is derived from an EMBL/GenBank/DDBJ whole genome shotgun (WGS) entry which is preliminary data.</text>
</comment>
<feature type="compositionally biased region" description="Basic residues" evidence="1">
    <location>
        <begin position="319"/>
        <end position="328"/>
    </location>
</feature>
<feature type="region of interest" description="Disordered" evidence="1">
    <location>
        <begin position="312"/>
        <end position="377"/>
    </location>
</feature>
<accession>A0ABR1JF30</accession>
<dbReference type="Proteomes" id="UP001498398">
    <property type="component" value="Unassembled WGS sequence"/>
</dbReference>
<name>A0ABR1JF30_9AGAR</name>
<evidence type="ECO:0000256" key="1">
    <source>
        <dbReference type="SAM" id="MobiDB-lite"/>
    </source>
</evidence>
<evidence type="ECO:0000259" key="2">
    <source>
        <dbReference type="Pfam" id="PF20411"/>
    </source>
</evidence>
<proteinExistence type="predicted"/>
<sequence length="377" mass="43204">MYIKTEPDDADAFLSSVRSTAINHENTFATRNGSTSSSTSGSTSESPQQAPRKRRRILEVVLRRYDDILEEERKLGEIGRCLKGFKNPKVKLKKDAEERRLSDEVLYNRLKDISLVPYPIDLTKSILDATVTRDFMSHRFGGSNCSCFPRIKQERVDEHGYNDFMYLNLDLNPHAPQVPGAPGLYFEPGKSDPDFEWSDLQRLYSRIAGGAWQMMGFYEMTRSNPLSIEELARGDMRKMLIAWGRELATTGGGRSFRCAIKLRAQLGREPTDDEFRAALKSEDKFLDVISVWKMECVGYDIEFQKATVTAFENWTPPPRKPRSSKPKPSRKEKIQSESVQGKSINRKRKRAVAETDSEDELEIEYVPQRGTRSRPRK</sequence>